<reference evidence="11" key="1">
    <citation type="journal article" date="2006" name="Science">
        <title>Phytophthora genome sequences uncover evolutionary origins and mechanisms of pathogenesis.</title>
        <authorList>
            <person name="Tyler B.M."/>
            <person name="Tripathy S."/>
            <person name="Zhang X."/>
            <person name="Dehal P."/>
            <person name="Jiang R.H."/>
            <person name="Aerts A."/>
            <person name="Arredondo F.D."/>
            <person name="Baxter L."/>
            <person name="Bensasson D."/>
            <person name="Beynon J.L."/>
            <person name="Chapman J."/>
            <person name="Damasceno C.M."/>
            <person name="Dorrance A.E."/>
            <person name="Dou D."/>
            <person name="Dickerman A.W."/>
            <person name="Dubchak I.L."/>
            <person name="Garbelotto M."/>
            <person name="Gijzen M."/>
            <person name="Gordon S.G."/>
            <person name="Govers F."/>
            <person name="Grunwald N.J."/>
            <person name="Huang W."/>
            <person name="Ivors K.L."/>
            <person name="Jones R.W."/>
            <person name="Kamoun S."/>
            <person name="Krampis K."/>
            <person name="Lamour K.H."/>
            <person name="Lee M.K."/>
            <person name="McDonald W.H."/>
            <person name="Medina M."/>
            <person name="Meijer H.J."/>
            <person name="Nordberg E.K."/>
            <person name="Maclean D.J."/>
            <person name="Ospina-Giraldo M.D."/>
            <person name="Morris P.F."/>
            <person name="Phuntumart V."/>
            <person name="Putnam N.H."/>
            <person name="Rash S."/>
            <person name="Rose J.K."/>
            <person name="Sakihama Y."/>
            <person name="Salamov A.A."/>
            <person name="Savidor A."/>
            <person name="Scheuring C.F."/>
            <person name="Smith B.M."/>
            <person name="Sobral B.W."/>
            <person name="Terry A."/>
            <person name="Torto-Alalibo T.A."/>
            <person name="Win J."/>
            <person name="Xu Z."/>
            <person name="Zhang H."/>
            <person name="Grigoriev I.V."/>
            <person name="Rokhsar D.S."/>
            <person name="Boore J.L."/>
        </authorList>
    </citation>
    <scope>NUCLEOTIDE SEQUENCE [LARGE SCALE GENOMIC DNA]</scope>
    <source>
        <strain evidence="11">Pr102</strain>
    </source>
</reference>
<keyword evidence="3" id="KW-0808">Transferase</keyword>
<dbReference type="GO" id="GO:0005524">
    <property type="term" value="F:ATP binding"/>
    <property type="evidence" value="ECO:0007669"/>
    <property type="project" value="UniProtKB-KW"/>
</dbReference>
<dbReference type="SUPFAM" id="SSF56112">
    <property type="entry name" value="Protein kinase-like (PK-like)"/>
    <property type="match status" value="1"/>
</dbReference>
<dbReference type="EMBL" id="DS567611">
    <property type="status" value="NOT_ANNOTATED_CDS"/>
    <property type="molecule type" value="Genomic_DNA"/>
</dbReference>
<dbReference type="GO" id="GO:0004674">
    <property type="term" value="F:protein serine/threonine kinase activity"/>
    <property type="evidence" value="ECO:0007669"/>
    <property type="project" value="UniProtKB-KW"/>
</dbReference>
<dbReference type="Proteomes" id="UP000005238">
    <property type="component" value="Unassembled WGS sequence"/>
</dbReference>
<comment type="catalytic activity">
    <reaction evidence="7">
        <text>L-threonyl-[protein] + ATP = O-phospho-L-threonyl-[protein] + ADP + H(+)</text>
        <dbReference type="Rhea" id="RHEA:46608"/>
        <dbReference type="Rhea" id="RHEA-COMP:11060"/>
        <dbReference type="Rhea" id="RHEA-COMP:11605"/>
        <dbReference type="ChEBI" id="CHEBI:15378"/>
        <dbReference type="ChEBI" id="CHEBI:30013"/>
        <dbReference type="ChEBI" id="CHEBI:30616"/>
        <dbReference type="ChEBI" id="CHEBI:61977"/>
        <dbReference type="ChEBI" id="CHEBI:456216"/>
        <dbReference type="EC" id="2.7.11.1"/>
    </reaction>
</comment>
<dbReference type="InterPro" id="IPR001245">
    <property type="entry name" value="Ser-Thr/Tyr_kinase_cat_dom"/>
</dbReference>
<reference evidence="10" key="2">
    <citation type="submission" date="2015-06" db="UniProtKB">
        <authorList>
            <consortium name="EnsemblProtists"/>
        </authorList>
    </citation>
    <scope>IDENTIFICATION</scope>
    <source>
        <strain evidence="10">Pr102</strain>
    </source>
</reference>
<evidence type="ECO:0000256" key="6">
    <source>
        <dbReference type="ARBA" id="ARBA00022840"/>
    </source>
</evidence>
<name>H3G5S0_PHYRM</name>
<organism evidence="10 11">
    <name type="scientific">Phytophthora ramorum</name>
    <name type="common">Sudden oak death agent</name>
    <dbReference type="NCBI Taxonomy" id="164328"/>
    <lineage>
        <taxon>Eukaryota</taxon>
        <taxon>Sar</taxon>
        <taxon>Stramenopiles</taxon>
        <taxon>Oomycota</taxon>
        <taxon>Peronosporomycetes</taxon>
        <taxon>Peronosporales</taxon>
        <taxon>Peronosporaceae</taxon>
        <taxon>Phytophthora</taxon>
    </lineage>
</organism>
<proteinExistence type="predicted"/>
<evidence type="ECO:0000256" key="4">
    <source>
        <dbReference type="ARBA" id="ARBA00022741"/>
    </source>
</evidence>
<evidence type="ECO:0000256" key="3">
    <source>
        <dbReference type="ARBA" id="ARBA00022679"/>
    </source>
</evidence>
<dbReference type="AlphaFoldDB" id="H3G5S0"/>
<keyword evidence="2" id="KW-0723">Serine/threonine-protein kinase</keyword>
<dbReference type="InterPro" id="IPR000719">
    <property type="entry name" value="Prot_kinase_dom"/>
</dbReference>
<dbReference type="InterPro" id="IPR008271">
    <property type="entry name" value="Ser/Thr_kinase_AS"/>
</dbReference>
<accession>H3G5S0</accession>
<dbReference type="HOGENOM" id="CLU_000288_7_30_1"/>
<dbReference type="PROSITE" id="PS50011">
    <property type="entry name" value="PROTEIN_KINASE_DOM"/>
    <property type="match status" value="1"/>
</dbReference>
<dbReference type="PROSITE" id="PS00108">
    <property type="entry name" value="PROTEIN_KINASE_ST"/>
    <property type="match status" value="1"/>
</dbReference>
<dbReference type="EnsemblProtists" id="Phyra42963">
    <property type="protein sequence ID" value="Phyra42963"/>
    <property type="gene ID" value="Phyra42963"/>
</dbReference>
<evidence type="ECO:0000256" key="2">
    <source>
        <dbReference type="ARBA" id="ARBA00022527"/>
    </source>
</evidence>
<evidence type="ECO:0000313" key="10">
    <source>
        <dbReference type="EnsemblProtists" id="Phyra42963"/>
    </source>
</evidence>
<dbReference type="Gene3D" id="1.10.510.10">
    <property type="entry name" value="Transferase(Phosphotransferase) domain 1"/>
    <property type="match status" value="1"/>
</dbReference>
<evidence type="ECO:0000256" key="8">
    <source>
        <dbReference type="ARBA" id="ARBA00048679"/>
    </source>
</evidence>
<keyword evidence="6" id="KW-0067">ATP-binding</keyword>
<evidence type="ECO:0000259" key="9">
    <source>
        <dbReference type="PROSITE" id="PS50011"/>
    </source>
</evidence>
<dbReference type="InParanoid" id="H3G5S0"/>
<dbReference type="Pfam" id="PF07714">
    <property type="entry name" value="PK_Tyr_Ser-Thr"/>
    <property type="match status" value="1"/>
</dbReference>
<sequence length="89" mass="9582">AAIGLQYLHEMGVIHGDLKCDNILVGSDGLAKLTDFGLSTIESDASYGNDELSKKPVTAAVWWTAPEVLRGEMVTFASDIYAFGMCILE</sequence>
<dbReference type="InterPro" id="IPR053235">
    <property type="entry name" value="Ser_Thr_kinase"/>
</dbReference>
<evidence type="ECO:0000256" key="1">
    <source>
        <dbReference type="ARBA" id="ARBA00012513"/>
    </source>
</evidence>
<evidence type="ECO:0000256" key="7">
    <source>
        <dbReference type="ARBA" id="ARBA00047899"/>
    </source>
</evidence>
<feature type="domain" description="Protein kinase" evidence="9">
    <location>
        <begin position="1"/>
        <end position="89"/>
    </location>
</feature>
<evidence type="ECO:0000256" key="5">
    <source>
        <dbReference type="ARBA" id="ARBA00022777"/>
    </source>
</evidence>
<keyword evidence="4" id="KW-0547">Nucleotide-binding</keyword>
<comment type="catalytic activity">
    <reaction evidence="8">
        <text>L-seryl-[protein] + ATP = O-phospho-L-seryl-[protein] + ADP + H(+)</text>
        <dbReference type="Rhea" id="RHEA:17989"/>
        <dbReference type="Rhea" id="RHEA-COMP:9863"/>
        <dbReference type="Rhea" id="RHEA-COMP:11604"/>
        <dbReference type="ChEBI" id="CHEBI:15378"/>
        <dbReference type="ChEBI" id="CHEBI:29999"/>
        <dbReference type="ChEBI" id="CHEBI:30616"/>
        <dbReference type="ChEBI" id="CHEBI:83421"/>
        <dbReference type="ChEBI" id="CHEBI:456216"/>
        <dbReference type="EC" id="2.7.11.1"/>
    </reaction>
</comment>
<dbReference type="PANTHER" id="PTHR24361:SF433">
    <property type="entry name" value="PROTEIN KINASE DOMAIN-CONTAINING PROTEIN"/>
    <property type="match status" value="1"/>
</dbReference>
<dbReference type="EC" id="2.7.11.1" evidence="1"/>
<protein>
    <recommendedName>
        <fullName evidence="1">non-specific serine/threonine protein kinase</fullName>
        <ecNumber evidence="1">2.7.11.1</ecNumber>
    </recommendedName>
</protein>
<evidence type="ECO:0000313" key="11">
    <source>
        <dbReference type="Proteomes" id="UP000005238"/>
    </source>
</evidence>
<dbReference type="InterPro" id="IPR011009">
    <property type="entry name" value="Kinase-like_dom_sf"/>
</dbReference>
<dbReference type="eggNOG" id="KOG0198">
    <property type="taxonomic scope" value="Eukaryota"/>
</dbReference>
<keyword evidence="5" id="KW-0418">Kinase</keyword>
<dbReference type="STRING" id="164328.H3G5S0"/>
<keyword evidence="11" id="KW-1185">Reference proteome</keyword>
<dbReference type="PANTHER" id="PTHR24361">
    <property type="entry name" value="MITOGEN-ACTIVATED KINASE KINASE KINASE"/>
    <property type="match status" value="1"/>
</dbReference>
<dbReference type="OMA" id="CIEVRTS"/>